<sequence>MTTIKYRLFTPRLAPRRTKIEVPGWAGTKEPRRDGSHEQAWHCLPFIEGAQSGIEIFYPYDNELRVSRQGGKFVFDGDFGPNPQTGVQWPPFRAFGENYYTYQLLLDLKVPPGLAVRTEPHPRFYTSETNDVPIAVPALLRTEWWPMISFMVFKAPHEGGVHIFRPGEPFMQICIVPAEPDFELVPMGIEEAAERELQSRRIHASRETLAQETRWKSSTNTIFDGTYRHILGAARARDRAAED</sequence>
<evidence type="ECO:0000313" key="2">
    <source>
        <dbReference type="Proteomes" id="UP001156641"/>
    </source>
</evidence>
<comment type="caution">
    <text evidence="1">The sequence shown here is derived from an EMBL/GenBank/DDBJ whole genome shotgun (WGS) entry which is preliminary data.</text>
</comment>
<evidence type="ECO:0000313" key="1">
    <source>
        <dbReference type="EMBL" id="GLR66675.1"/>
    </source>
</evidence>
<gene>
    <name evidence="1" type="ORF">GCM10010909_13550</name>
</gene>
<organism evidence="1 2">
    <name type="scientific">Acidocella aquatica</name>
    <dbReference type="NCBI Taxonomy" id="1922313"/>
    <lineage>
        <taxon>Bacteria</taxon>
        <taxon>Pseudomonadati</taxon>
        <taxon>Pseudomonadota</taxon>
        <taxon>Alphaproteobacteria</taxon>
        <taxon>Acetobacterales</taxon>
        <taxon>Acidocellaceae</taxon>
        <taxon>Acidocella</taxon>
    </lineage>
</organism>
<keyword evidence="2" id="KW-1185">Reference proteome</keyword>
<dbReference type="RefSeq" id="WP_284257381.1">
    <property type="nucleotide sequence ID" value="NZ_BSOS01000033.1"/>
</dbReference>
<proteinExistence type="predicted"/>
<reference evidence="2" key="1">
    <citation type="journal article" date="2019" name="Int. J. Syst. Evol. Microbiol.">
        <title>The Global Catalogue of Microorganisms (GCM) 10K type strain sequencing project: providing services to taxonomists for standard genome sequencing and annotation.</title>
        <authorList>
            <consortium name="The Broad Institute Genomics Platform"/>
            <consortium name="The Broad Institute Genome Sequencing Center for Infectious Disease"/>
            <person name="Wu L."/>
            <person name="Ma J."/>
        </authorList>
    </citation>
    <scope>NUCLEOTIDE SEQUENCE [LARGE SCALE GENOMIC DNA]</scope>
    <source>
        <strain evidence="2">NBRC 112502</strain>
    </source>
</reference>
<protein>
    <submittedName>
        <fullName evidence="1">Uncharacterized protein</fullName>
    </submittedName>
</protein>
<dbReference type="Proteomes" id="UP001156641">
    <property type="component" value="Unassembled WGS sequence"/>
</dbReference>
<accession>A0ABQ6A5S9</accession>
<dbReference type="EMBL" id="BSOS01000033">
    <property type="protein sequence ID" value="GLR66675.1"/>
    <property type="molecule type" value="Genomic_DNA"/>
</dbReference>
<name>A0ABQ6A5S9_9PROT</name>